<dbReference type="Proteomes" id="UP000221024">
    <property type="component" value="Unassembled WGS sequence"/>
</dbReference>
<comment type="caution">
    <text evidence="2">The sequence shown here is derived from an EMBL/GenBank/DDBJ whole genome shotgun (WGS) entry which is preliminary data.</text>
</comment>
<keyword evidence="1" id="KW-0472">Membrane</keyword>
<gene>
    <name evidence="2" type="ORF">CRI93_12405</name>
</gene>
<keyword evidence="1" id="KW-1133">Transmembrane helix</keyword>
<dbReference type="EMBL" id="PDEP01000013">
    <property type="protein sequence ID" value="PEN05500.1"/>
    <property type="molecule type" value="Genomic_DNA"/>
</dbReference>
<keyword evidence="3" id="KW-1185">Reference proteome</keyword>
<dbReference type="AlphaFoldDB" id="A0A2H3NQJ7"/>
<sequence length="244" mass="27350">MIFTTVWLGLAAVIWFNIQSGPVKLSVVGDYVAGMVAPLAFVWFIIAYFQQGEELKRNTEALSKQQKEMQYQAELLGDQASALRHAADALTEHVRPYVVASFETDGVSIHAVVKNCGARAALNVEVEFDPELDKIGDSRFEYRNVLQQSFMPPGREVRGMVTTTVYRLDQEEPSVRTIATVSYKDADGKKYRESYSVGLTLMKHQMMQPKSVSTLLNEMSKTLKETNKQLGKLHDAAMNLNGKH</sequence>
<protein>
    <submittedName>
        <fullName evidence="2">Uncharacterized protein</fullName>
    </submittedName>
</protein>
<feature type="transmembrane region" description="Helical" evidence="1">
    <location>
        <begin position="30"/>
        <end position="49"/>
    </location>
</feature>
<accession>A0A2H3NQJ7</accession>
<organism evidence="2 3">
    <name type="scientific">Longimonas halophila</name>
    <dbReference type="NCBI Taxonomy" id="1469170"/>
    <lineage>
        <taxon>Bacteria</taxon>
        <taxon>Pseudomonadati</taxon>
        <taxon>Rhodothermota</taxon>
        <taxon>Rhodothermia</taxon>
        <taxon>Rhodothermales</taxon>
        <taxon>Salisaetaceae</taxon>
        <taxon>Longimonas</taxon>
    </lineage>
</organism>
<evidence type="ECO:0000256" key="1">
    <source>
        <dbReference type="SAM" id="Phobius"/>
    </source>
</evidence>
<keyword evidence="1" id="KW-0812">Transmembrane</keyword>
<name>A0A2H3NQJ7_9BACT</name>
<evidence type="ECO:0000313" key="3">
    <source>
        <dbReference type="Proteomes" id="UP000221024"/>
    </source>
</evidence>
<reference evidence="2 3" key="1">
    <citation type="submission" date="2017-10" db="EMBL/GenBank/DDBJ databases">
        <title>Draft genome of Longimonas halophila.</title>
        <authorList>
            <person name="Goh K.M."/>
            <person name="Shamsir M.S."/>
            <person name="Lim S.W."/>
        </authorList>
    </citation>
    <scope>NUCLEOTIDE SEQUENCE [LARGE SCALE GENOMIC DNA]</scope>
    <source>
        <strain evidence="2 3">KCTC 42399</strain>
    </source>
</reference>
<proteinExistence type="predicted"/>
<evidence type="ECO:0000313" key="2">
    <source>
        <dbReference type="EMBL" id="PEN05500.1"/>
    </source>
</evidence>